<feature type="non-terminal residue" evidence="1">
    <location>
        <position position="1"/>
    </location>
</feature>
<evidence type="ECO:0000313" key="2">
    <source>
        <dbReference type="Proteomes" id="UP000708208"/>
    </source>
</evidence>
<sequence>KVHKVTCCPFPDVITPGI</sequence>
<name>A0A8J2PUB6_9HEXA</name>
<dbReference type="Proteomes" id="UP000708208">
    <property type="component" value="Unassembled WGS sequence"/>
</dbReference>
<reference evidence="1" key="1">
    <citation type="submission" date="2021-06" db="EMBL/GenBank/DDBJ databases">
        <authorList>
            <person name="Hodson N. C."/>
            <person name="Mongue J. A."/>
            <person name="Jaron S. K."/>
        </authorList>
    </citation>
    <scope>NUCLEOTIDE SEQUENCE</scope>
</reference>
<comment type="caution">
    <text evidence="1">The sequence shown here is derived from an EMBL/GenBank/DDBJ whole genome shotgun (WGS) entry which is preliminary data.</text>
</comment>
<gene>
    <name evidence="1" type="ORF">AFUS01_LOCUS38250</name>
</gene>
<organism evidence="1 2">
    <name type="scientific">Allacma fusca</name>
    <dbReference type="NCBI Taxonomy" id="39272"/>
    <lineage>
        <taxon>Eukaryota</taxon>
        <taxon>Metazoa</taxon>
        <taxon>Ecdysozoa</taxon>
        <taxon>Arthropoda</taxon>
        <taxon>Hexapoda</taxon>
        <taxon>Collembola</taxon>
        <taxon>Symphypleona</taxon>
        <taxon>Sminthuridae</taxon>
        <taxon>Allacma</taxon>
    </lineage>
</organism>
<proteinExistence type="predicted"/>
<dbReference type="AlphaFoldDB" id="A0A8J2PUB6"/>
<dbReference type="EMBL" id="CAJVCH010547089">
    <property type="protein sequence ID" value="CAG7828311.1"/>
    <property type="molecule type" value="Genomic_DNA"/>
</dbReference>
<accession>A0A8J2PUB6</accession>
<evidence type="ECO:0000313" key="1">
    <source>
        <dbReference type="EMBL" id="CAG7828311.1"/>
    </source>
</evidence>
<protein>
    <submittedName>
        <fullName evidence="1">Uncharacterized protein</fullName>
    </submittedName>
</protein>
<keyword evidence="2" id="KW-1185">Reference proteome</keyword>